<organism evidence="1 2">
    <name type="scientific">Myxococcus virescens</name>
    <dbReference type="NCBI Taxonomy" id="83456"/>
    <lineage>
        <taxon>Bacteria</taxon>
        <taxon>Pseudomonadati</taxon>
        <taxon>Myxococcota</taxon>
        <taxon>Myxococcia</taxon>
        <taxon>Myxococcales</taxon>
        <taxon>Cystobacterineae</taxon>
        <taxon>Myxococcaceae</taxon>
        <taxon>Myxococcus</taxon>
    </lineage>
</organism>
<sequence>MSRTCWVATGCSVITFETAGGGVVDPEPNQPILIGTAEGERKFKVRFS</sequence>
<keyword evidence="2" id="KW-1185">Reference proteome</keyword>
<gene>
    <name evidence="1" type="ORF">SAMN04488504_10883</name>
</gene>
<proteinExistence type="predicted"/>
<dbReference type="Proteomes" id="UP000198717">
    <property type="component" value="Unassembled WGS sequence"/>
</dbReference>
<reference evidence="1 2" key="1">
    <citation type="submission" date="2016-10" db="EMBL/GenBank/DDBJ databases">
        <authorList>
            <person name="Varghese N."/>
            <person name="Submissions S."/>
        </authorList>
    </citation>
    <scope>NUCLEOTIDE SEQUENCE [LARGE SCALE GENOMIC DNA]</scope>
    <source>
        <strain evidence="1 2">DSM 2260</strain>
    </source>
</reference>
<evidence type="ECO:0000313" key="1">
    <source>
        <dbReference type="EMBL" id="SDE53206.1"/>
    </source>
</evidence>
<accession>A0ABY0MU53</accession>
<name>A0ABY0MU53_9BACT</name>
<comment type="caution">
    <text evidence="1">The sequence shown here is derived from an EMBL/GenBank/DDBJ whole genome shotgun (WGS) entry which is preliminary data.</text>
</comment>
<evidence type="ECO:0000313" key="2">
    <source>
        <dbReference type="Proteomes" id="UP000198717"/>
    </source>
</evidence>
<protein>
    <submittedName>
        <fullName evidence="1">Uncharacterized protein</fullName>
    </submittedName>
</protein>
<dbReference type="EMBL" id="FNAJ01000008">
    <property type="protein sequence ID" value="SDE53206.1"/>
    <property type="molecule type" value="Genomic_DNA"/>
</dbReference>
<dbReference type="RefSeq" id="WP_167371130.1">
    <property type="nucleotide sequence ID" value="NZ_BJVY01000036.1"/>
</dbReference>